<accession>A0ABT9EM86</accession>
<gene>
    <name evidence="2" type="ORF">Q5H91_12740</name>
</gene>
<keyword evidence="2" id="KW-0378">Hydrolase</keyword>
<evidence type="ECO:0000259" key="1">
    <source>
        <dbReference type="Pfam" id="PF04480"/>
    </source>
</evidence>
<dbReference type="SUPFAM" id="SSF52980">
    <property type="entry name" value="Restriction endonuclease-like"/>
    <property type="match status" value="1"/>
</dbReference>
<keyword evidence="2" id="KW-0255">Endonuclease</keyword>
<dbReference type="InterPro" id="IPR047216">
    <property type="entry name" value="Endonuclease_DUF559_bact"/>
</dbReference>
<keyword evidence="2" id="KW-0540">Nuclease</keyword>
<dbReference type="GO" id="GO:0004519">
    <property type="term" value="F:endonuclease activity"/>
    <property type="evidence" value="ECO:0007669"/>
    <property type="project" value="UniProtKB-KW"/>
</dbReference>
<dbReference type="EMBL" id="JAUUDS010000007">
    <property type="protein sequence ID" value="MDP1028083.1"/>
    <property type="molecule type" value="Genomic_DNA"/>
</dbReference>
<keyword evidence="3" id="KW-1185">Reference proteome</keyword>
<sequence>MLQGVGETGRQARRLRQDMSLPEIVLWRALQQRPGGFKFRRQHPSGPYIADFYCHESRLIVEVDGEVHGRGDRPLRDDVRDRWFIQRGLTVLRLPAAYVLSNLDGAISAIAQAAEQRRQ</sequence>
<comment type="caution">
    <text evidence="2">The sequence shown here is derived from an EMBL/GenBank/DDBJ whole genome shotgun (WGS) entry which is preliminary data.</text>
</comment>
<dbReference type="RefSeq" id="WP_305173798.1">
    <property type="nucleotide sequence ID" value="NZ_JAUUDS010000007.1"/>
</dbReference>
<dbReference type="InterPro" id="IPR011335">
    <property type="entry name" value="Restrct_endonuc-II-like"/>
</dbReference>
<dbReference type="InterPro" id="IPR007569">
    <property type="entry name" value="DUF559"/>
</dbReference>
<dbReference type="Gene3D" id="3.40.960.10">
    <property type="entry name" value="VSR Endonuclease"/>
    <property type="match status" value="1"/>
</dbReference>
<dbReference type="Proteomes" id="UP001230685">
    <property type="component" value="Unassembled WGS sequence"/>
</dbReference>
<name>A0ABT9EM86_9SPHN</name>
<feature type="domain" description="DUF559" evidence="1">
    <location>
        <begin position="10"/>
        <end position="113"/>
    </location>
</feature>
<proteinExistence type="predicted"/>
<protein>
    <submittedName>
        <fullName evidence="2">Endonuclease domain-containing protein</fullName>
    </submittedName>
</protein>
<dbReference type="CDD" id="cd01038">
    <property type="entry name" value="Endonuclease_DUF559"/>
    <property type="match status" value="1"/>
</dbReference>
<organism evidence="2 3">
    <name type="scientific">Sphingomonas aurea</name>
    <dbReference type="NCBI Taxonomy" id="3063994"/>
    <lineage>
        <taxon>Bacteria</taxon>
        <taxon>Pseudomonadati</taxon>
        <taxon>Pseudomonadota</taxon>
        <taxon>Alphaproteobacteria</taxon>
        <taxon>Sphingomonadales</taxon>
        <taxon>Sphingomonadaceae</taxon>
        <taxon>Sphingomonas</taxon>
    </lineage>
</organism>
<evidence type="ECO:0000313" key="3">
    <source>
        <dbReference type="Proteomes" id="UP001230685"/>
    </source>
</evidence>
<dbReference type="PANTHER" id="PTHR38590">
    <property type="entry name" value="BLL0828 PROTEIN"/>
    <property type="match status" value="1"/>
</dbReference>
<dbReference type="Pfam" id="PF04480">
    <property type="entry name" value="DUF559"/>
    <property type="match status" value="1"/>
</dbReference>
<dbReference type="PANTHER" id="PTHR38590:SF1">
    <property type="entry name" value="BLL0828 PROTEIN"/>
    <property type="match status" value="1"/>
</dbReference>
<reference evidence="2 3" key="1">
    <citation type="submission" date="2023-07" db="EMBL/GenBank/DDBJ databases">
        <authorList>
            <person name="Kim M.K."/>
        </authorList>
    </citation>
    <scope>NUCLEOTIDE SEQUENCE [LARGE SCALE GENOMIC DNA]</scope>
    <source>
        <strain evidence="2 3">KR1UV-12</strain>
    </source>
</reference>
<evidence type="ECO:0000313" key="2">
    <source>
        <dbReference type="EMBL" id="MDP1028083.1"/>
    </source>
</evidence>